<protein>
    <submittedName>
        <fullName evidence="2">Uncharacterized protein</fullName>
    </submittedName>
</protein>
<keyword evidence="1" id="KW-1133">Transmembrane helix</keyword>
<reference evidence="2 3" key="1">
    <citation type="submission" date="2023-09" db="EMBL/GenBank/DDBJ databases">
        <title>Buttiauxella selenatireducens sp. nov., isolated from the rhizosphere of Cardamine hupingshanesis.</title>
        <authorList>
            <person name="Zhang S."/>
            <person name="Xu Z."/>
            <person name="Wang H."/>
            <person name="Guo Y."/>
        </authorList>
    </citation>
    <scope>NUCLEOTIDE SEQUENCE [LARGE SCALE GENOMIC DNA]</scope>
    <source>
        <strain evidence="2 3">R73</strain>
    </source>
</reference>
<evidence type="ECO:0000313" key="3">
    <source>
        <dbReference type="Proteomes" id="UP001246690"/>
    </source>
</evidence>
<dbReference type="Proteomes" id="UP001246690">
    <property type="component" value="Chromosome"/>
</dbReference>
<keyword evidence="3" id="KW-1185">Reference proteome</keyword>
<keyword evidence="1" id="KW-0472">Membrane</keyword>
<evidence type="ECO:0000313" key="2">
    <source>
        <dbReference type="EMBL" id="WMY76572.1"/>
    </source>
</evidence>
<sequence length="89" mass="10350">MEKYVFYVKDEATKIFARSMLSKEEIKKLKQDGFKKYPLEFEAESKQEAIDKLNENTRDNMDALGGFSASVVFISIFAFIVFALIYLFN</sequence>
<organism evidence="2 3">
    <name type="scientific">Buttiauxella selenatireducens</name>
    <dbReference type="NCBI Taxonomy" id="3073902"/>
    <lineage>
        <taxon>Bacteria</taxon>
        <taxon>Pseudomonadati</taxon>
        <taxon>Pseudomonadota</taxon>
        <taxon>Gammaproteobacteria</taxon>
        <taxon>Enterobacterales</taxon>
        <taxon>Enterobacteriaceae</taxon>
        <taxon>Buttiauxella</taxon>
    </lineage>
</organism>
<dbReference type="RefSeq" id="WP_183269225.1">
    <property type="nucleotide sequence ID" value="NZ_CP133838.1"/>
</dbReference>
<accession>A0ABY9SGI9</accession>
<keyword evidence="1" id="KW-0812">Transmembrane</keyword>
<name>A0ABY9SGI9_9ENTR</name>
<evidence type="ECO:0000256" key="1">
    <source>
        <dbReference type="SAM" id="Phobius"/>
    </source>
</evidence>
<proteinExistence type="predicted"/>
<feature type="transmembrane region" description="Helical" evidence="1">
    <location>
        <begin position="63"/>
        <end position="88"/>
    </location>
</feature>
<gene>
    <name evidence="2" type="ORF">RHD99_11880</name>
</gene>
<dbReference type="EMBL" id="CP133838">
    <property type="protein sequence ID" value="WMY76572.1"/>
    <property type="molecule type" value="Genomic_DNA"/>
</dbReference>